<protein>
    <submittedName>
        <fullName evidence="1">Uncharacterized protein</fullName>
    </submittedName>
</protein>
<name>A0AAE0FD81_9CHLO</name>
<keyword evidence="2" id="KW-1185">Reference proteome</keyword>
<dbReference type="EMBL" id="LGRX02020355">
    <property type="protein sequence ID" value="KAK3257589.1"/>
    <property type="molecule type" value="Genomic_DNA"/>
</dbReference>
<feature type="non-terminal residue" evidence="1">
    <location>
        <position position="1"/>
    </location>
</feature>
<comment type="caution">
    <text evidence="1">The sequence shown here is derived from an EMBL/GenBank/DDBJ whole genome shotgun (WGS) entry which is preliminary data.</text>
</comment>
<organism evidence="1 2">
    <name type="scientific">Cymbomonas tetramitiformis</name>
    <dbReference type="NCBI Taxonomy" id="36881"/>
    <lineage>
        <taxon>Eukaryota</taxon>
        <taxon>Viridiplantae</taxon>
        <taxon>Chlorophyta</taxon>
        <taxon>Pyramimonadophyceae</taxon>
        <taxon>Pyramimonadales</taxon>
        <taxon>Pyramimonadaceae</taxon>
        <taxon>Cymbomonas</taxon>
    </lineage>
</organism>
<proteinExistence type="predicted"/>
<sequence length="127" mass="13311">GSLARVTDAIADRDAQRTSSLAVLNGQREAVMCALSQIQWTVANSPAAADSLELALAAVYKAHPPLQGRGASRTVLGAQNGTHVDSARWGQISQDVIPKLVTSISATDAAVTALRDALHQERHAFSV</sequence>
<evidence type="ECO:0000313" key="1">
    <source>
        <dbReference type="EMBL" id="KAK3257589.1"/>
    </source>
</evidence>
<dbReference type="Proteomes" id="UP001190700">
    <property type="component" value="Unassembled WGS sequence"/>
</dbReference>
<accession>A0AAE0FD81</accession>
<gene>
    <name evidence="1" type="ORF">CYMTET_33333</name>
</gene>
<dbReference type="AlphaFoldDB" id="A0AAE0FD81"/>
<evidence type="ECO:0000313" key="2">
    <source>
        <dbReference type="Proteomes" id="UP001190700"/>
    </source>
</evidence>
<reference evidence="1 2" key="1">
    <citation type="journal article" date="2015" name="Genome Biol. Evol.">
        <title>Comparative Genomics of a Bacterivorous Green Alga Reveals Evolutionary Causalities and Consequences of Phago-Mixotrophic Mode of Nutrition.</title>
        <authorList>
            <person name="Burns J.A."/>
            <person name="Paasch A."/>
            <person name="Narechania A."/>
            <person name="Kim E."/>
        </authorList>
    </citation>
    <scope>NUCLEOTIDE SEQUENCE [LARGE SCALE GENOMIC DNA]</scope>
    <source>
        <strain evidence="1 2">PLY_AMNH</strain>
    </source>
</reference>